<evidence type="ECO:0000313" key="1">
    <source>
        <dbReference type="EMBL" id="AEB95087.1"/>
    </source>
</evidence>
<accession>F4G2N9</accession>
<dbReference type="eggNOG" id="arCOG01348">
    <property type="taxonomic scope" value="Archaea"/>
</dbReference>
<evidence type="ECO:0000313" key="2">
    <source>
        <dbReference type="Proteomes" id="UP000007812"/>
    </source>
</evidence>
<dbReference type="KEGG" id="mcn:Mcup_0982"/>
<dbReference type="PATRIC" id="fig|1006006.8.peg.974"/>
<dbReference type="Gene3D" id="2.60.200.30">
    <property type="entry name" value="Probable inorganic polyphosphate/atp-NAD kinase, domain 2"/>
    <property type="match status" value="1"/>
</dbReference>
<dbReference type="RefSeq" id="WP_013737585.1">
    <property type="nucleotide sequence ID" value="NC_015435.1"/>
</dbReference>
<dbReference type="InterPro" id="IPR036388">
    <property type="entry name" value="WH-like_DNA-bd_sf"/>
</dbReference>
<dbReference type="Gene3D" id="1.10.10.10">
    <property type="entry name" value="Winged helix-like DNA-binding domain superfamily/Winged helix DNA-binding domain"/>
    <property type="match status" value="1"/>
</dbReference>
<protein>
    <submittedName>
        <fullName evidence="1">NAD(+) kinase</fullName>
    </submittedName>
</protein>
<dbReference type="PANTHER" id="PTHR20275:SF0">
    <property type="entry name" value="NAD KINASE"/>
    <property type="match status" value="1"/>
</dbReference>
<dbReference type="Pfam" id="PF13412">
    <property type="entry name" value="HTH_24"/>
    <property type="match status" value="1"/>
</dbReference>
<dbReference type="EMBL" id="CP002656">
    <property type="protein sequence ID" value="AEB95087.1"/>
    <property type="molecule type" value="Genomic_DNA"/>
</dbReference>
<dbReference type="InterPro" id="IPR017437">
    <property type="entry name" value="ATP-NAD_kinase_PpnK-typ_C"/>
</dbReference>
<dbReference type="Pfam" id="PF20143">
    <property type="entry name" value="NAD_kinase_C"/>
    <property type="match status" value="1"/>
</dbReference>
<dbReference type="Gene3D" id="3.40.50.10330">
    <property type="entry name" value="Probable inorganic polyphosphate/atp-NAD kinase, domain 1"/>
    <property type="match status" value="1"/>
</dbReference>
<keyword evidence="1" id="KW-0418">Kinase</keyword>
<gene>
    <name evidence="1" type="ordered locus">Mcup_0982</name>
</gene>
<dbReference type="PANTHER" id="PTHR20275">
    <property type="entry name" value="NAD KINASE"/>
    <property type="match status" value="1"/>
</dbReference>
<dbReference type="eggNOG" id="arCOG00394">
    <property type="taxonomic scope" value="Archaea"/>
</dbReference>
<dbReference type="STRING" id="1006006.Mcup_0982"/>
<dbReference type="GO" id="GO:0003951">
    <property type="term" value="F:NAD+ kinase activity"/>
    <property type="evidence" value="ECO:0007669"/>
    <property type="project" value="InterPro"/>
</dbReference>
<dbReference type="Proteomes" id="UP000007812">
    <property type="component" value="Chromosome"/>
</dbReference>
<dbReference type="GeneID" id="10493172"/>
<dbReference type="GO" id="GO:0019674">
    <property type="term" value="P:NAD+ metabolic process"/>
    <property type="evidence" value="ECO:0007669"/>
    <property type="project" value="InterPro"/>
</dbReference>
<dbReference type="InterPro" id="IPR036390">
    <property type="entry name" value="WH_DNA-bd_sf"/>
</dbReference>
<dbReference type="SUPFAM" id="SSF111331">
    <property type="entry name" value="NAD kinase/diacylglycerol kinase-like"/>
    <property type="match status" value="1"/>
</dbReference>
<keyword evidence="1" id="KW-0808">Transferase</keyword>
<dbReference type="GO" id="GO:0006741">
    <property type="term" value="P:NADP+ biosynthetic process"/>
    <property type="evidence" value="ECO:0007669"/>
    <property type="project" value="TreeGrafter"/>
</dbReference>
<organism evidence="1 2">
    <name type="scientific">Metallosphaera cuprina (strain Ar-4)</name>
    <dbReference type="NCBI Taxonomy" id="1006006"/>
    <lineage>
        <taxon>Archaea</taxon>
        <taxon>Thermoproteota</taxon>
        <taxon>Thermoprotei</taxon>
        <taxon>Sulfolobales</taxon>
        <taxon>Sulfolobaceae</taxon>
        <taxon>Metallosphaera</taxon>
    </lineage>
</organism>
<dbReference type="InterPro" id="IPR017438">
    <property type="entry name" value="ATP-NAD_kinase_N"/>
</dbReference>
<name>F4G2N9_METCR</name>
<dbReference type="HOGENOM" id="CLU_008831_0_2_2"/>
<reference evidence="1 2" key="1">
    <citation type="journal article" date="2011" name="J. Bacteriol.">
        <title>Complete genome sequence of Metallosphaera cuprina, a metal sulfide-oxidizing archaeon from a hot spring.</title>
        <authorList>
            <person name="Liu L.J."/>
            <person name="You X.Y."/>
            <person name="Zheng H."/>
            <person name="Wang S."/>
            <person name="Jiang C.Y."/>
            <person name="Liu S.J."/>
        </authorList>
    </citation>
    <scope>NUCLEOTIDE SEQUENCE [LARGE SCALE GENOMIC DNA]</scope>
    <source>
        <strain evidence="1 2">Ar-4</strain>
    </source>
</reference>
<dbReference type="AlphaFoldDB" id="F4G2N9"/>
<proteinExistence type="predicted"/>
<keyword evidence="2" id="KW-1185">Reference proteome</keyword>
<sequence>MAEPRIESVSLRAEEVGEKVKDKAERVLSSYNVKVREEGYDAIMIIGTDSYLLHILQNMRTEAPIFHVSPPSYNTFYSSVDWEELDLGVRKISRGEYHVDHFTRLKVALDREIYSLNEVAIFPSRSATLMEYSLYVDDEMLWKDRADGVIVSTPAGSTAYAFSAGGPMVIRGAKVFIAVPVNSLNPMRRSLVISDDSKLVIEPSSVTSIEAVIDGISRIKVKNRILIEKGTPAPFIRLFKKLGENIERKAKLSIEQGIPPSAKFVLKMLQIYGEASIKELLERTGLPERTIRYALSVLVKEGIVKRVTNPRNLQQRIYKVAEKAK</sequence>
<dbReference type="InterPro" id="IPR016064">
    <property type="entry name" value="NAD/diacylglycerol_kinase_sf"/>
</dbReference>
<dbReference type="SUPFAM" id="SSF46785">
    <property type="entry name" value="Winged helix' DNA-binding domain"/>
    <property type="match status" value="1"/>
</dbReference>
<dbReference type="OrthoDB" id="350804at2157"/>